<evidence type="ECO:0000313" key="10">
    <source>
        <dbReference type="EMBL" id="AZF83426.1"/>
    </source>
</evidence>
<dbReference type="KEGG" id="ssol:SULB_0889"/>
<dbReference type="Proteomes" id="UP000282269">
    <property type="component" value="Chromosome"/>
</dbReference>
<dbReference type="EMBL" id="CP033240">
    <property type="protein sequence ID" value="AZF80787.1"/>
    <property type="molecule type" value="Genomic_DNA"/>
</dbReference>
<evidence type="ECO:0000313" key="17">
    <source>
        <dbReference type="Proteomes" id="UP000273194"/>
    </source>
</evidence>
<keyword evidence="3" id="KW-0808">Transferase</keyword>
<dbReference type="Proteomes" id="UP000269431">
    <property type="component" value="Chromosome"/>
</dbReference>
<dbReference type="PATRIC" id="fig|2287.6.peg.939"/>
<dbReference type="Proteomes" id="UP000594632">
    <property type="component" value="Chromosome"/>
</dbReference>
<dbReference type="Gene3D" id="3.40.50.150">
    <property type="entry name" value="Vaccinia Virus protein VP39"/>
    <property type="match status" value="1"/>
</dbReference>
<dbReference type="EMBL" id="CP033237">
    <property type="protein sequence ID" value="AZF72949.1"/>
    <property type="molecule type" value="Genomic_DNA"/>
</dbReference>
<dbReference type="Proteomes" id="UP000275843">
    <property type="component" value="Chromosome"/>
</dbReference>
<dbReference type="SUPFAM" id="SSF53335">
    <property type="entry name" value="S-adenosyl-L-methionine-dependent methyltransferases"/>
    <property type="match status" value="1"/>
</dbReference>
<dbReference type="AlphaFoldDB" id="A0A0E3MI79"/>
<evidence type="ECO:0000313" key="7">
    <source>
        <dbReference type="EMBL" id="AZF75573.1"/>
    </source>
</evidence>
<dbReference type="EMBL" id="CP011055">
    <property type="protein sequence ID" value="AKA73242.1"/>
    <property type="molecule type" value="Genomic_DNA"/>
</dbReference>
<proteinExistence type="predicted"/>
<dbReference type="EMBL" id="CP033236">
    <property type="protein sequence ID" value="AZF70329.1"/>
    <property type="molecule type" value="Genomic_DNA"/>
</dbReference>
<protein>
    <submittedName>
        <fullName evidence="3">Class I SAM-dependent methyltransferase</fullName>
    </submittedName>
</protein>
<evidence type="ECO:0000313" key="2">
    <source>
        <dbReference type="EMBL" id="AKA75941.1"/>
    </source>
</evidence>
<evidence type="ECO:0000313" key="11">
    <source>
        <dbReference type="EMBL" id="QPG50219.1"/>
    </source>
</evidence>
<evidence type="ECO:0000313" key="16">
    <source>
        <dbReference type="Proteomes" id="UP000269431"/>
    </source>
</evidence>
<gene>
    <name evidence="11" type="ORF">HFC64_10805</name>
    <name evidence="3" type="ORF">SULA_0887</name>
    <name evidence="1" type="ORF">SULB_0889</name>
    <name evidence="2" type="ORF">SULC_0888</name>
    <name evidence="4" type="ORF">SULG_04330</name>
    <name evidence="5" type="ORF">SULH_04330</name>
    <name evidence="6" type="ORF">SULI_04330</name>
    <name evidence="7" type="ORF">SULM_04330</name>
    <name evidence="8" type="ORF">SULN_04330</name>
    <name evidence="9" type="ORF">SULO_04340</name>
    <name evidence="10" type="ORF">SULZ_04575</name>
</gene>
<evidence type="ECO:0000313" key="12">
    <source>
        <dbReference type="Proteomes" id="UP000033057"/>
    </source>
</evidence>
<dbReference type="KEGG" id="ssof:SULC_0888"/>
<reference evidence="3" key="3">
    <citation type="submission" date="2018-10" db="EMBL/GenBank/DDBJ databases">
        <authorList>
            <person name="McCarthy S."/>
            <person name="Gradnigo J."/>
            <person name="Johnson T."/>
            <person name="Payne S."/>
            <person name="Lipzen A."/>
            <person name="Schackwitz W."/>
            <person name="Martin J."/>
            <person name="Moriyama E."/>
            <person name="Blum P."/>
        </authorList>
    </citation>
    <scope>NUCLEOTIDE SEQUENCE</scope>
    <source>
        <strain evidence="1">SARC-B</strain>
        <strain evidence="2">SARC-C</strain>
        <strain evidence="3">SULA</strain>
    </source>
</reference>
<evidence type="ECO:0000313" key="18">
    <source>
        <dbReference type="Proteomes" id="UP000273443"/>
    </source>
</evidence>
<dbReference type="EMBL" id="CP033235">
    <property type="protein sequence ID" value="AZF67709.1"/>
    <property type="molecule type" value="Genomic_DNA"/>
</dbReference>
<keyword evidence="3" id="KW-0489">Methyltransferase</keyword>
<dbReference type="Proteomes" id="UP000267993">
    <property type="component" value="Chromosome"/>
</dbReference>
<evidence type="ECO:0000313" key="4">
    <source>
        <dbReference type="EMBL" id="AZF67709.1"/>
    </source>
</evidence>
<evidence type="ECO:0000313" key="20">
    <source>
        <dbReference type="Proteomes" id="UP000278715"/>
    </source>
</evidence>
<dbReference type="RefSeq" id="WP_009990932.1">
    <property type="nucleotide sequence ID" value="NZ_CP011055.2"/>
</dbReference>
<dbReference type="OMA" id="DNYRFSN"/>
<sequence length="205" mass="23386">MENSESILNALKEIFNVDLSKYWNEAEEINNGIKRVLGNSFRYALSETKRYVLYSIIKYYNPDIVIETGVGPGVSSTIILSALERGTLHSIDVRETLENGKQVGFLVPEQLKSKWKLYIGRSRDILLDLLKKLGKVDIFLHDSEHTFENVTFELNIAWDYLRNGGILLIDNLDFTEAPYYFTKQKGVKLYELTNEAGGLGIIIKS</sequence>
<dbReference type="KEGG" id="ssoa:SULA_0887"/>
<dbReference type="Proteomes" id="UP000033085">
    <property type="component" value="Chromosome"/>
</dbReference>
<accession>A0A0E3MI79</accession>
<evidence type="ECO:0000313" key="21">
    <source>
        <dbReference type="Proteomes" id="UP000282269"/>
    </source>
</evidence>
<evidence type="ECO:0000313" key="6">
    <source>
        <dbReference type="EMBL" id="AZF72949.1"/>
    </source>
</evidence>
<evidence type="ECO:0000313" key="19">
    <source>
        <dbReference type="Proteomes" id="UP000275843"/>
    </source>
</evidence>
<reference evidence="12 13" key="1">
    <citation type="journal article" date="2015" name="Genome Announc.">
        <title>Complete Genome Sequence of Sulfolobus solfataricus Strain 98/2 and Evolved Derivatives.</title>
        <authorList>
            <person name="McCarthy S."/>
            <person name="Gradnigo J."/>
            <person name="Johnson T."/>
            <person name="Payne S."/>
            <person name="Lipzen A."/>
            <person name="Martin J."/>
            <person name="Schackwitz W."/>
            <person name="Moriyama E."/>
            <person name="Blum P."/>
        </authorList>
    </citation>
    <scope>NUCLEOTIDE SEQUENCE [LARGE SCALE GENOMIC DNA]</scope>
    <source>
        <strain evidence="12">98/2 SULC</strain>
        <strain evidence="1">SARC-B</strain>
        <strain evidence="2">SARC-C</strain>
        <strain evidence="3 14">SULA</strain>
        <strain evidence="13">SULB</strain>
    </source>
</reference>
<dbReference type="Proteomes" id="UP000273194">
    <property type="component" value="Chromosome"/>
</dbReference>
<dbReference type="GO" id="GO:0008168">
    <property type="term" value="F:methyltransferase activity"/>
    <property type="evidence" value="ECO:0007669"/>
    <property type="project" value="UniProtKB-KW"/>
</dbReference>
<evidence type="ECO:0000313" key="9">
    <source>
        <dbReference type="EMBL" id="AZF80787.1"/>
    </source>
</evidence>
<evidence type="ECO:0000313" key="3">
    <source>
        <dbReference type="EMBL" id="AKA78634.1"/>
    </source>
</evidence>
<dbReference type="EMBL" id="CP033239">
    <property type="protein sequence ID" value="AZF78181.1"/>
    <property type="molecule type" value="Genomic_DNA"/>
</dbReference>
<dbReference type="EMBL" id="CP050869">
    <property type="protein sequence ID" value="QPG50219.1"/>
    <property type="molecule type" value="Genomic_DNA"/>
</dbReference>
<dbReference type="EMBL" id="CP033238">
    <property type="protein sequence ID" value="AZF75573.1"/>
    <property type="molecule type" value="Genomic_DNA"/>
</dbReference>
<dbReference type="Pfam" id="PF13578">
    <property type="entry name" value="Methyltransf_24"/>
    <property type="match status" value="1"/>
</dbReference>
<name>A0A0E3MI79_SACSO</name>
<dbReference type="GeneID" id="12419125"/>
<evidence type="ECO:0000313" key="13">
    <source>
        <dbReference type="Proteomes" id="UP000033085"/>
    </source>
</evidence>
<evidence type="ECO:0000313" key="8">
    <source>
        <dbReference type="EMBL" id="AZF78181.1"/>
    </source>
</evidence>
<dbReference type="GO" id="GO:0032259">
    <property type="term" value="P:methylation"/>
    <property type="evidence" value="ECO:0007669"/>
    <property type="project" value="UniProtKB-KW"/>
</dbReference>
<dbReference type="EMBL" id="CP011056">
    <property type="protein sequence ID" value="AKA75941.1"/>
    <property type="molecule type" value="Genomic_DNA"/>
</dbReference>
<dbReference type="Proteomes" id="UP000033106">
    <property type="component" value="Chromosome"/>
</dbReference>
<evidence type="ECO:0000313" key="14">
    <source>
        <dbReference type="Proteomes" id="UP000033106"/>
    </source>
</evidence>
<dbReference type="InterPro" id="IPR029063">
    <property type="entry name" value="SAM-dependent_MTases_sf"/>
</dbReference>
<dbReference type="Proteomes" id="UP000033057">
    <property type="component" value="Chromosome"/>
</dbReference>
<reference evidence="15 16" key="2">
    <citation type="journal article" date="2018" name="Proc. Natl. Acad. Sci. U.S.A.">
        <title>Nonmutational mechanism of inheritance in the Archaeon Sulfolobus solfataricus.</title>
        <authorList>
            <person name="Payne S."/>
            <person name="McCarthy S."/>
            <person name="Johnson T."/>
            <person name="North E."/>
            <person name="Blum P."/>
        </authorList>
    </citation>
    <scope>NUCLEOTIDE SEQUENCE [LARGE SCALE GENOMIC DNA]</scope>
    <source>
        <strain evidence="5 15">SARC-H</strain>
        <strain evidence="6 19">SARC-I</strain>
        <strain evidence="8 20">SARC-N</strain>
        <strain evidence="9 21">SARC-O</strain>
        <strain evidence="10 16">SUL120</strain>
        <strain evidence="4 17">SULG</strain>
        <strain evidence="7 18">SULM</strain>
    </source>
</reference>
<dbReference type="EMBL" id="CP033241">
    <property type="protein sequence ID" value="AZF83426.1"/>
    <property type="molecule type" value="Genomic_DNA"/>
</dbReference>
<reference evidence="11 22" key="4">
    <citation type="journal article" date="2020" name="Nat. Commun.">
        <title>The structures of two archaeal type IV pili illuminate evolutionary relationships.</title>
        <authorList>
            <person name="Wang F."/>
            <person name="Baquero D.P."/>
            <person name="Su Z."/>
            <person name="Beltran L.C."/>
            <person name="Prangishvili D."/>
            <person name="Krupovic M."/>
            <person name="Egelman E.H."/>
        </authorList>
    </citation>
    <scope>NUCLEOTIDE SEQUENCE [LARGE SCALE GENOMIC DNA]</scope>
    <source>
        <strain evidence="11 22">POZ149</strain>
    </source>
</reference>
<dbReference type="Proteomes" id="UP000273443">
    <property type="component" value="Chromosome"/>
</dbReference>
<organism evidence="3 14">
    <name type="scientific">Saccharolobus solfataricus</name>
    <name type="common">Sulfolobus solfataricus</name>
    <dbReference type="NCBI Taxonomy" id="2287"/>
    <lineage>
        <taxon>Archaea</taxon>
        <taxon>Thermoproteota</taxon>
        <taxon>Thermoprotei</taxon>
        <taxon>Sulfolobales</taxon>
        <taxon>Sulfolobaceae</taxon>
        <taxon>Saccharolobus</taxon>
    </lineage>
</organism>
<evidence type="ECO:0000313" key="5">
    <source>
        <dbReference type="EMBL" id="AZF70329.1"/>
    </source>
</evidence>
<evidence type="ECO:0000313" key="15">
    <source>
        <dbReference type="Proteomes" id="UP000267993"/>
    </source>
</evidence>
<dbReference type="EMBL" id="CP011057">
    <property type="protein sequence ID" value="AKA78634.1"/>
    <property type="molecule type" value="Genomic_DNA"/>
</dbReference>
<evidence type="ECO:0000313" key="22">
    <source>
        <dbReference type="Proteomes" id="UP000594632"/>
    </source>
</evidence>
<dbReference type="Proteomes" id="UP000278715">
    <property type="component" value="Chromosome"/>
</dbReference>
<evidence type="ECO:0000313" key="1">
    <source>
        <dbReference type="EMBL" id="AKA73242.1"/>
    </source>
</evidence>